<dbReference type="PANTHER" id="PTHR32432:SF4">
    <property type="entry name" value="CELL DIVISION PROTEIN FTSA"/>
    <property type="match status" value="1"/>
</dbReference>
<feature type="domain" description="SHS2" evidence="6">
    <location>
        <begin position="8"/>
        <end position="199"/>
    </location>
</feature>
<organism evidence="7 8">
    <name type="scientific">Porphyromonas circumdentaria</name>
    <dbReference type="NCBI Taxonomy" id="29524"/>
    <lineage>
        <taxon>Bacteria</taxon>
        <taxon>Pseudomonadati</taxon>
        <taxon>Bacteroidota</taxon>
        <taxon>Bacteroidia</taxon>
        <taxon>Bacteroidales</taxon>
        <taxon>Porphyromonadaceae</taxon>
        <taxon>Porphyromonas</taxon>
    </lineage>
</organism>
<feature type="compositionally biased region" description="Acidic residues" evidence="5">
    <location>
        <begin position="480"/>
        <end position="491"/>
    </location>
</feature>
<reference evidence="8" key="1">
    <citation type="submission" date="2017-02" db="EMBL/GenBank/DDBJ databases">
        <authorList>
            <person name="Varghese N."/>
            <person name="Submissions S."/>
        </authorList>
    </citation>
    <scope>NUCLEOTIDE SEQUENCE [LARGE SCALE GENOMIC DNA]</scope>
    <source>
        <strain evidence="8">ATCC 51356</strain>
    </source>
</reference>
<dbReference type="InterPro" id="IPR050696">
    <property type="entry name" value="FtsA/MreB"/>
</dbReference>
<feature type="region of interest" description="Disordered" evidence="5">
    <location>
        <begin position="421"/>
        <end position="453"/>
    </location>
</feature>
<dbReference type="AlphaFoldDB" id="A0A1T4L361"/>
<evidence type="ECO:0000256" key="2">
    <source>
        <dbReference type="ARBA" id="ARBA00022618"/>
    </source>
</evidence>
<evidence type="ECO:0000256" key="1">
    <source>
        <dbReference type="ARBA" id="ARBA00022475"/>
    </source>
</evidence>
<evidence type="ECO:0000256" key="4">
    <source>
        <dbReference type="ARBA" id="ARBA00023306"/>
    </source>
</evidence>
<dbReference type="RefSeq" id="WP_078736257.1">
    <property type="nucleotide sequence ID" value="NZ_FUXE01000002.1"/>
</dbReference>
<keyword evidence="3" id="KW-0472">Membrane</keyword>
<protein>
    <submittedName>
        <fullName evidence="7">Cell division protein FtsA</fullName>
    </submittedName>
</protein>
<evidence type="ECO:0000313" key="8">
    <source>
        <dbReference type="Proteomes" id="UP000190121"/>
    </source>
</evidence>
<dbReference type="Proteomes" id="UP000190121">
    <property type="component" value="Unassembled WGS sequence"/>
</dbReference>
<evidence type="ECO:0000259" key="6">
    <source>
        <dbReference type="SMART" id="SM00842"/>
    </source>
</evidence>
<dbReference type="OrthoDB" id="9768127at2"/>
<evidence type="ECO:0000313" key="7">
    <source>
        <dbReference type="EMBL" id="SJZ49182.1"/>
    </source>
</evidence>
<accession>A0A1T4L361</accession>
<dbReference type="GO" id="GO:0032153">
    <property type="term" value="C:cell division site"/>
    <property type="evidence" value="ECO:0007669"/>
    <property type="project" value="TreeGrafter"/>
</dbReference>
<dbReference type="InterPro" id="IPR020823">
    <property type="entry name" value="Cell_div_FtsA"/>
</dbReference>
<dbReference type="GO" id="GO:0009898">
    <property type="term" value="C:cytoplasmic side of plasma membrane"/>
    <property type="evidence" value="ECO:0007669"/>
    <property type="project" value="TreeGrafter"/>
</dbReference>
<dbReference type="Gene3D" id="3.30.420.40">
    <property type="match status" value="1"/>
</dbReference>
<keyword evidence="2 7" id="KW-0132">Cell division</keyword>
<dbReference type="GO" id="GO:0051301">
    <property type="term" value="P:cell division"/>
    <property type="evidence" value="ECO:0007669"/>
    <property type="project" value="UniProtKB-KW"/>
</dbReference>
<evidence type="ECO:0000256" key="5">
    <source>
        <dbReference type="SAM" id="MobiDB-lite"/>
    </source>
</evidence>
<dbReference type="PROSITE" id="PS51257">
    <property type="entry name" value="PROKAR_LIPOPROTEIN"/>
    <property type="match status" value="1"/>
</dbReference>
<dbReference type="EMBL" id="FUXE01000002">
    <property type="protein sequence ID" value="SJZ49182.1"/>
    <property type="molecule type" value="Genomic_DNA"/>
</dbReference>
<gene>
    <name evidence="7" type="ORF">SAMN02745171_00293</name>
</gene>
<sequence>MPYKSPVYAVINLGSSTISGMVACKDATGRVIPLGYAESPSNKAIFHGVIHNIDSTAEIIRSIVQQLNTFLEENYHIERVYVGVDCMTLRSHEEKFTHKMSEESTPISQEMLDDFHQRVRGKHYEGREVIYIAEPFFMIDTIHTTKPLGVVCRDKFEVHYRVISVRSDIARNIRSVIEDHLQLKLLQILVAPLCESNVVLSPTEKELGCAYINIGGGTTSVSVFSRGCLELLGVYPFGGINVTKDLTDLKIVEQDAERLKIEYASAVRSSEDRNETVELVAQEDGKHTTYRKIDINNLSSMRMKEIVANAVAVVGYSDVPKEDIRAGYIFAGGGAKIRKMNELIEVFCSSNYTLSKAVRREILSDEIIATNEGQLYGSDPRYITLLGLALEANEDCLEVTHKTLQELVDSTAVEPELSYVEKEETEGLFEDEEYDEENMSEGGQNDKHEGKVRGKKGFSFQPKKILGGVTKALGTLLPPSEEEEETPYGDY</sequence>
<keyword evidence="8" id="KW-1185">Reference proteome</keyword>
<dbReference type="InterPro" id="IPR003494">
    <property type="entry name" value="SHS2_FtsA"/>
</dbReference>
<dbReference type="Pfam" id="PF14450">
    <property type="entry name" value="FtsA"/>
    <property type="match status" value="1"/>
</dbReference>
<dbReference type="PANTHER" id="PTHR32432">
    <property type="entry name" value="CELL DIVISION PROTEIN FTSA-RELATED"/>
    <property type="match status" value="1"/>
</dbReference>
<keyword evidence="1" id="KW-1003">Cell membrane</keyword>
<dbReference type="SMART" id="SM00842">
    <property type="entry name" value="FtsA"/>
    <property type="match status" value="1"/>
</dbReference>
<dbReference type="SUPFAM" id="SSF53067">
    <property type="entry name" value="Actin-like ATPase domain"/>
    <property type="match status" value="2"/>
</dbReference>
<proteinExistence type="predicted"/>
<dbReference type="STRING" id="29524.SAMN02745171_00293"/>
<name>A0A1T4L361_9PORP</name>
<evidence type="ECO:0000256" key="3">
    <source>
        <dbReference type="ARBA" id="ARBA00023136"/>
    </source>
</evidence>
<feature type="region of interest" description="Disordered" evidence="5">
    <location>
        <begin position="472"/>
        <end position="491"/>
    </location>
</feature>
<feature type="compositionally biased region" description="Acidic residues" evidence="5">
    <location>
        <begin position="423"/>
        <end position="439"/>
    </location>
</feature>
<dbReference type="InterPro" id="IPR043129">
    <property type="entry name" value="ATPase_NBD"/>
</dbReference>
<keyword evidence="4" id="KW-0131">Cell cycle</keyword>
<dbReference type="PIRSF" id="PIRSF003101">
    <property type="entry name" value="FtsA"/>
    <property type="match status" value="1"/>
</dbReference>